<dbReference type="InterPro" id="IPR012348">
    <property type="entry name" value="RNR-like"/>
</dbReference>
<evidence type="ECO:0000256" key="5">
    <source>
        <dbReference type="ARBA" id="ARBA00023004"/>
    </source>
</evidence>
<dbReference type="SUPFAM" id="SSF47240">
    <property type="entry name" value="Ferritin-like"/>
    <property type="match status" value="1"/>
</dbReference>
<dbReference type="Proteomes" id="UP000204095">
    <property type="component" value="Segment"/>
</dbReference>
<dbReference type="CDD" id="cd01049">
    <property type="entry name" value="RNRR2"/>
    <property type="match status" value="1"/>
</dbReference>
<comment type="cofactor">
    <cofactor evidence="1">
        <name>Fe cation</name>
        <dbReference type="ChEBI" id="CHEBI:24875"/>
    </cofactor>
</comment>
<sequence>MVISTLSCIYFSLRVRYIRTDTMAIINQEPLLADIGNRKYSAFPIKYPDVFAMYKKAVSTFWTVEEVPLNQDIADWRDKLNDDERHFIKTILGFFAGSDGMVMENIANNFSTEVTDPSARLFYAYQMFNESIHSEMYSLLLDALIEDDAERNSLFDAIETIPAVGKKAAWAQKFLSQDKSFAERLVAWVCVEGLLFSGSFCAIFWLRNRGVMPGLGLSNEFISRDEGLHQQFGELLYSKLENKLSLAQVKAIVEEAVANEKEFICEAIPCRMIGMNSELMGQYLEFVADRIFVALGHPKQYNATNPFDFMELISLEGKSNFFERRVSEYQRPGVMNAEDNVFDMDGDF</sequence>
<reference evidence="8 9" key="1">
    <citation type="journal article" date="2007" name="Virology">
        <title>Sequence and annotation of the 314-kb MT325 and the 321-kb FR483 viruses that infect Chlorella Pbi.</title>
        <authorList>
            <person name="Fitzgerald L.A."/>
            <person name="Graves M.V."/>
            <person name="Li X."/>
            <person name="Feldblyum T."/>
            <person name="Hartigan J."/>
            <person name="Van Etten J.L."/>
        </authorList>
    </citation>
    <scope>NUCLEOTIDE SEQUENCE [LARGE SCALE GENOMIC DNA]</scope>
    <source>
        <strain evidence="8 9">FR483</strain>
    </source>
</reference>
<protein>
    <recommendedName>
        <fullName evidence="3">ribonucleoside-diphosphate reductase</fullName>
        <ecNumber evidence="3">1.17.4.1</ecNumber>
    </recommendedName>
</protein>
<organismHost>
    <name type="scientific">Paramecium bursaria</name>
    <dbReference type="NCBI Taxonomy" id="74790"/>
</organismHost>
<dbReference type="UniPathway" id="UPA00326"/>
<dbReference type="EC" id="1.17.4.1" evidence="3"/>
<evidence type="ECO:0000256" key="4">
    <source>
        <dbReference type="ARBA" id="ARBA00023002"/>
    </source>
</evidence>
<keyword evidence="5" id="KW-0408">Iron</keyword>
<dbReference type="PANTHER" id="PTHR23409">
    <property type="entry name" value="RIBONUCLEOSIDE-DIPHOSPHATE REDUCTASE SMALL CHAIN"/>
    <property type="match status" value="1"/>
</dbReference>
<dbReference type="InterPro" id="IPR000358">
    <property type="entry name" value="RNR_small_fam"/>
</dbReference>
<keyword evidence="4" id="KW-0560">Oxidoreductase</keyword>
<evidence type="ECO:0000256" key="3">
    <source>
        <dbReference type="ARBA" id="ARBA00012274"/>
    </source>
</evidence>
<accession>A7J805</accession>
<dbReference type="PANTHER" id="PTHR23409:SF18">
    <property type="entry name" value="RIBONUCLEOSIDE-DIPHOSPHATE REDUCTASE SUBUNIT M2"/>
    <property type="match status" value="1"/>
</dbReference>
<dbReference type="GeneID" id="5364361"/>
<keyword evidence="6" id="KW-0215">Deoxyribonucleotide synthesis</keyword>
<comment type="function">
    <text evidence="7">Ribonucleoside-diphosphate reductase holoenzyme provides the precursors necessary for viral DNA synthesis. Allows virus growth in non-dividing cells. Catalyzes the biosynthesis of deoxyribonucleotides from the corresponding ribonucleotides.</text>
</comment>
<dbReference type="GO" id="GO:0009263">
    <property type="term" value="P:deoxyribonucleotide biosynthetic process"/>
    <property type="evidence" value="ECO:0007669"/>
    <property type="project" value="UniProtKB-KW"/>
</dbReference>
<evidence type="ECO:0000256" key="1">
    <source>
        <dbReference type="ARBA" id="ARBA00001962"/>
    </source>
</evidence>
<evidence type="ECO:0000256" key="6">
    <source>
        <dbReference type="ARBA" id="ARBA00023116"/>
    </source>
</evidence>
<dbReference type="InterPro" id="IPR033909">
    <property type="entry name" value="RNR_small"/>
</dbReference>
<evidence type="ECO:0000313" key="8">
    <source>
        <dbReference type="EMBL" id="ABT15936.1"/>
    </source>
</evidence>
<proteinExistence type="inferred from homology"/>
<dbReference type="InterPro" id="IPR009078">
    <property type="entry name" value="Ferritin-like_SF"/>
</dbReference>
<gene>
    <name evidence="8" type="primary">N651L</name>
    <name evidence="8" type="ORF">FR483_N651L</name>
</gene>
<comment type="similarity">
    <text evidence="2">Belongs to the ribonucleoside diphosphate reductase small chain family.</text>
</comment>
<dbReference type="GO" id="GO:0004748">
    <property type="term" value="F:ribonucleoside-diphosphate reductase activity, thioredoxin disulfide as acceptor"/>
    <property type="evidence" value="ECO:0007669"/>
    <property type="project" value="UniProtKB-EC"/>
</dbReference>
<name>A7J805_PBCVF</name>
<organism evidence="8 9">
    <name type="scientific">Paramecium bursaria Chlorella virus FR483</name>
    <name type="common">PBCV-FR483</name>
    <dbReference type="NCBI Taxonomy" id="399781"/>
    <lineage>
        <taxon>Viruses</taxon>
        <taxon>Varidnaviria</taxon>
        <taxon>Bamfordvirae</taxon>
        <taxon>Nucleocytoviricota</taxon>
        <taxon>Megaviricetes</taxon>
        <taxon>Algavirales</taxon>
        <taxon>Phycodnaviridae</taxon>
        <taxon>Chlorovirus</taxon>
        <taxon>Chlorovirus conductrix</taxon>
        <taxon>Paramecium bursaria Chlorella virus A1</taxon>
    </lineage>
</organism>
<dbReference type="Gene3D" id="1.10.620.20">
    <property type="entry name" value="Ribonucleotide Reductase, subunit A"/>
    <property type="match status" value="1"/>
</dbReference>
<evidence type="ECO:0000313" key="9">
    <source>
        <dbReference type="Proteomes" id="UP000204095"/>
    </source>
</evidence>
<dbReference type="EMBL" id="DQ890022">
    <property type="protein sequence ID" value="ABT15936.1"/>
    <property type="molecule type" value="Genomic_DNA"/>
</dbReference>
<evidence type="ECO:0000256" key="7">
    <source>
        <dbReference type="ARBA" id="ARBA00025523"/>
    </source>
</evidence>
<dbReference type="RefSeq" id="YP_001426283.1">
    <property type="nucleotide sequence ID" value="NC_008603.1"/>
</dbReference>
<evidence type="ECO:0000256" key="2">
    <source>
        <dbReference type="ARBA" id="ARBA00009303"/>
    </source>
</evidence>
<dbReference type="KEGG" id="vg:5364361"/>
<dbReference type="OrthoDB" id="4477at10239"/>
<dbReference type="Pfam" id="PF00268">
    <property type="entry name" value="Ribonuc_red_sm"/>
    <property type="match status" value="1"/>
</dbReference>